<evidence type="ECO:0000313" key="1">
    <source>
        <dbReference type="EMBL" id="RSH77732.1"/>
    </source>
</evidence>
<dbReference type="GeneID" id="39587333"/>
<comment type="caution">
    <text evidence="1">The sequence shown here is derived from an EMBL/GenBank/DDBJ whole genome shotgun (WGS) entry which is preliminary data.</text>
</comment>
<dbReference type="AlphaFoldDB" id="A0A427XFY5"/>
<protein>
    <submittedName>
        <fullName evidence="1">Uncharacterized protein</fullName>
    </submittedName>
</protein>
<gene>
    <name evidence="1" type="ORF">EHS24_002790</name>
</gene>
<dbReference type="RefSeq" id="XP_028472879.1">
    <property type="nucleotide sequence ID" value="XM_028618512.1"/>
</dbReference>
<keyword evidence="2" id="KW-1185">Reference proteome</keyword>
<organism evidence="1 2">
    <name type="scientific">Apiotrichum porosum</name>
    <dbReference type="NCBI Taxonomy" id="105984"/>
    <lineage>
        <taxon>Eukaryota</taxon>
        <taxon>Fungi</taxon>
        <taxon>Dikarya</taxon>
        <taxon>Basidiomycota</taxon>
        <taxon>Agaricomycotina</taxon>
        <taxon>Tremellomycetes</taxon>
        <taxon>Trichosporonales</taxon>
        <taxon>Trichosporonaceae</taxon>
        <taxon>Apiotrichum</taxon>
    </lineage>
</organism>
<reference evidence="1 2" key="1">
    <citation type="submission" date="2018-11" db="EMBL/GenBank/DDBJ databases">
        <title>Genome sequence of Apiotrichum porosum DSM 27194.</title>
        <authorList>
            <person name="Aliyu H."/>
            <person name="Gorte O."/>
            <person name="Ochsenreither K."/>
        </authorList>
    </citation>
    <scope>NUCLEOTIDE SEQUENCE [LARGE SCALE GENOMIC DNA]</scope>
    <source>
        <strain evidence="1 2">DSM 27194</strain>
    </source>
</reference>
<dbReference type="Proteomes" id="UP000279236">
    <property type="component" value="Unassembled WGS sequence"/>
</dbReference>
<accession>A0A427XFY5</accession>
<evidence type="ECO:0000313" key="2">
    <source>
        <dbReference type="Proteomes" id="UP000279236"/>
    </source>
</evidence>
<dbReference type="EMBL" id="RSCE01000014">
    <property type="protein sequence ID" value="RSH77732.1"/>
    <property type="molecule type" value="Genomic_DNA"/>
</dbReference>
<proteinExistence type="predicted"/>
<name>A0A427XFY5_9TREE</name>
<sequence>MAMPNAPLGRHAGRQPGGYLIRAQPGLHPATNTFPRPEPFSWGDCYLAMACLRAASGGTHRAVRVASQHASDLELASIRYPFAASLRWVRKTFEIFQQGGARGQLAPLAIGTLWRLCDPALLVAYFDAGNAPLVRWAYFDLGVTDISTIVDVIEGLARINEQANLLMFRLHESLRPWGKHFGFGLATVPTNNPANTNLNAHLGVGGNDGKDDDDVDEMAGGDILRRNDVFHEFEELVYNFQD</sequence>